<comment type="caution">
    <text evidence="2">The sequence shown here is derived from an EMBL/GenBank/DDBJ whole genome shotgun (WGS) entry which is preliminary data.</text>
</comment>
<reference evidence="2 3" key="1">
    <citation type="submission" date="2020-04" db="EMBL/GenBank/DDBJ databases">
        <title>Nesterenkonia sp. nov., isolated from marine sediment.</title>
        <authorList>
            <person name="Zhang G."/>
        </authorList>
    </citation>
    <scope>NUCLEOTIDE SEQUENCE [LARGE SCALE GENOMIC DNA]</scope>
    <source>
        <strain evidence="2 3">MY13</strain>
    </source>
</reference>
<dbReference type="RefSeq" id="WP_168886811.1">
    <property type="nucleotide sequence ID" value="NZ_JABAHY010000003.1"/>
</dbReference>
<dbReference type="Pfam" id="PF13360">
    <property type="entry name" value="PQQ_2"/>
    <property type="match status" value="1"/>
</dbReference>
<dbReference type="SUPFAM" id="SSF50998">
    <property type="entry name" value="Quinoprotein alcohol dehydrogenase-like"/>
    <property type="match status" value="1"/>
</dbReference>
<gene>
    <name evidence="2" type="ORF">HGQ17_04640</name>
</gene>
<dbReference type="InterPro" id="IPR011047">
    <property type="entry name" value="Quinoprotein_ADH-like_sf"/>
</dbReference>
<dbReference type="InterPro" id="IPR015943">
    <property type="entry name" value="WD40/YVTN_repeat-like_dom_sf"/>
</dbReference>
<keyword evidence="3" id="KW-1185">Reference proteome</keyword>
<organism evidence="2 3">
    <name type="scientific">Nesterenkonia sedimenti</name>
    <dbReference type="NCBI Taxonomy" id="1463632"/>
    <lineage>
        <taxon>Bacteria</taxon>
        <taxon>Bacillati</taxon>
        <taxon>Actinomycetota</taxon>
        <taxon>Actinomycetes</taxon>
        <taxon>Micrococcales</taxon>
        <taxon>Micrococcaceae</taxon>
        <taxon>Nesterenkonia</taxon>
    </lineage>
</organism>
<feature type="domain" description="Pyrrolo-quinoline quinone repeat" evidence="1">
    <location>
        <begin position="311"/>
        <end position="436"/>
    </location>
</feature>
<dbReference type="InterPro" id="IPR002372">
    <property type="entry name" value="PQQ_rpt_dom"/>
</dbReference>
<evidence type="ECO:0000259" key="1">
    <source>
        <dbReference type="Pfam" id="PF13360"/>
    </source>
</evidence>
<evidence type="ECO:0000313" key="3">
    <source>
        <dbReference type="Proteomes" id="UP000523139"/>
    </source>
</evidence>
<dbReference type="Proteomes" id="UP000523139">
    <property type="component" value="Unassembled WGS sequence"/>
</dbReference>
<accession>A0A7X8TIN3</accession>
<sequence length="509" mass="56014">MAEQTDDDAVWTAWEHYPESIDEEHFELVDPAAYDYEVEPEEYITAVEELAEQLDATPIYGSSLTHEEVPPGYTTERVAREQIIESVDGVLFTHWSRWDEDRDFPRKASIITPEKIAQQRAEGAEVLEPTLTLGHDGAVQDPGWPRVLSAGEDNIGLEIPILRSDMGPGRSPQVHVLSFDRETGQEQDCIRLGEPWRNPMADRGYTLPADGERVRVDDEITAVLHGANHDPATVSAVDLTTGEVAWEADIPGVPRLDLVHTAASIPGELLMVSPYGINSAAYSSEYRDLIGETGPGSLSPGSREGHEELGIYALDAETGEQLWQYPEDENTFALLVETAPEALNGQGGILVAEPQEVEEDEFASAELVMLDTDGEEVFRIEHVMAGEETGYPSGTTVIGDRLFVNDSRWDADYRVVDLNTGETTWECDFATDGPCPVNTFDVISEGMVQIQTEFDGEVNPGGIFDPVTGETTDFDVVENVPGVRISEVGDDYLLMWWIGAGVIQERNGT</sequence>
<evidence type="ECO:0000313" key="2">
    <source>
        <dbReference type="EMBL" id="NLS09304.1"/>
    </source>
</evidence>
<dbReference type="EMBL" id="JABAHY010000003">
    <property type="protein sequence ID" value="NLS09304.1"/>
    <property type="molecule type" value="Genomic_DNA"/>
</dbReference>
<name>A0A7X8TIN3_9MICC</name>
<protein>
    <submittedName>
        <fullName evidence="2">PQQ-binding-like beta-propeller repeat protein</fullName>
    </submittedName>
</protein>
<dbReference type="Gene3D" id="2.130.10.10">
    <property type="entry name" value="YVTN repeat-like/Quinoprotein amine dehydrogenase"/>
    <property type="match status" value="1"/>
</dbReference>
<dbReference type="AlphaFoldDB" id="A0A7X8TIN3"/>
<proteinExistence type="predicted"/>